<gene>
    <name evidence="4" type="ORF">H5410_036892</name>
</gene>
<feature type="domain" description="DUF1985" evidence="3">
    <location>
        <begin position="229"/>
        <end position="360"/>
    </location>
</feature>
<feature type="region of interest" description="Disordered" evidence="2">
    <location>
        <begin position="43"/>
        <end position="148"/>
    </location>
</feature>
<feature type="compositionally biased region" description="Basic and acidic residues" evidence="2">
    <location>
        <begin position="130"/>
        <end position="145"/>
    </location>
</feature>
<dbReference type="PANTHER" id="PTHR48449:SF1">
    <property type="entry name" value="DUF1985 DOMAIN-CONTAINING PROTEIN"/>
    <property type="match status" value="1"/>
</dbReference>
<evidence type="ECO:0000256" key="1">
    <source>
        <dbReference type="SAM" id="Coils"/>
    </source>
</evidence>
<feature type="coiled-coil region" evidence="1">
    <location>
        <begin position="400"/>
        <end position="427"/>
    </location>
</feature>
<organism evidence="4 5">
    <name type="scientific">Solanum commersonii</name>
    <name type="common">Commerson's wild potato</name>
    <name type="synonym">Commerson's nightshade</name>
    <dbReference type="NCBI Taxonomy" id="4109"/>
    <lineage>
        <taxon>Eukaryota</taxon>
        <taxon>Viridiplantae</taxon>
        <taxon>Streptophyta</taxon>
        <taxon>Embryophyta</taxon>
        <taxon>Tracheophyta</taxon>
        <taxon>Spermatophyta</taxon>
        <taxon>Magnoliopsida</taxon>
        <taxon>eudicotyledons</taxon>
        <taxon>Gunneridae</taxon>
        <taxon>Pentapetalae</taxon>
        <taxon>asterids</taxon>
        <taxon>lamiids</taxon>
        <taxon>Solanales</taxon>
        <taxon>Solanaceae</taxon>
        <taxon>Solanoideae</taxon>
        <taxon>Solaneae</taxon>
        <taxon>Solanum</taxon>
    </lineage>
</organism>
<reference evidence="4 5" key="1">
    <citation type="submission" date="2020-09" db="EMBL/GenBank/DDBJ databases">
        <title>De no assembly of potato wild relative species, Solanum commersonii.</title>
        <authorList>
            <person name="Cho K."/>
        </authorList>
    </citation>
    <scope>NUCLEOTIDE SEQUENCE [LARGE SCALE GENOMIC DNA]</scope>
    <source>
        <strain evidence="4">LZ3.2</strain>
        <tissue evidence="4">Leaf</tissue>
    </source>
</reference>
<keyword evidence="1" id="KW-0175">Coiled coil</keyword>
<dbReference type="Pfam" id="PF09331">
    <property type="entry name" value="DUF1985"/>
    <property type="match status" value="1"/>
</dbReference>
<evidence type="ECO:0000313" key="4">
    <source>
        <dbReference type="EMBL" id="KAG5595660.1"/>
    </source>
</evidence>
<evidence type="ECO:0000259" key="3">
    <source>
        <dbReference type="Pfam" id="PF09331"/>
    </source>
</evidence>
<name>A0A9J5Y8Q2_SOLCO</name>
<dbReference type="InterPro" id="IPR015410">
    <property type="entry name" value="DUF1985"/>
</dbReference>
<dbReference type="OrthoDB" id="1302742at2759"/>
<evidence type="ECO:0000256" key="2">
    <source>
        <dbReference type="SAM" id="MobiDB-lite"/>
    </source>
</evidence>
<keyword evidence="5" id="KW-1185">Reference proteome</keyword>
<sequence length="790" mass="91531">MVKQILHCKDFWTRVLYLQYIVFSPFSSLLENWAPKHKILMEEGKRKSPRKSPRILSDVGTSNQKVYRSSRMRGQVSSPTDEESHKYRVSKTRVSRTRRSRTRSRTKKIMDCDDDFEELPPQFQSKKLKNKDGPEKKKPVKDAKTRNRLPKNVILPESRYPDRKFWKHPDVVYIASRWLSYTNHSVIDQIKLSLSDKQLELFRNTCFGYFLDLPKASTQLQVIHCLINRELKHTPDDVFAIEINNKKLFFGLREFGIVTGLNCVSDGTPINVPDSKCSLLSAYFPEKITVAKSHLRALFLAKKFLDDDSAVSLAVLFFINDFLFSYEDNEYQISNRDFYLVESGQFNSYPWGLDVYKKLSDSFKNIVASEDEVSKFRLPEPRDYNAEILKLEPKGSSHGLDMLTNEVIELRKELVKVNENNKALEEKIDLGFNQFKEFVVNSNKQLLEDISLLFAKSGGSSFVIREVREPSKKQVGETFSGGLDFNGGHDAHVMRSNQNEESQVLKTSVRFADVENFERVSSKIEEDVAGIAIEKVLSEINRTEESYLKKRALIDQSKKKVTPKKRGRKKNSGKLIASPYTQHFEYGGTLCVTRDNESNLIDSFIKWLYMGTKKRGKKPYTDALNVISPTFELGICNVAERHWVFKLAHSGQEWCDEHIDVIFYYLRKKEKYEVNSNVRSTTTDCVFKTKITPSFFQLCDAHENKKNYKVKDSDDIARSLEVYDSFPARDGVNFEVKNIVEMLSIVLPYYLSVVKFYDKRPELKAISKYSGIDEFEKIEFHFITKGVPRQ</sequence>
<evidence type="ECO:0000313" key="5">
    <source>
        <dbReference type="Proteomes" id="UP000824120"/>
    </source>
</evidence>
<feature type="compositionally biased region" description="Basic residues" evidence="2">
    <location>
        <begin position="87"/>
        <end position="107"/>
    </location>
</feature>
<dbReference type="Proteomes" id="UP000824120">
    <property type="component" value="Chromosome 7"/>
</dbReference>
<dbReference type="EMBL" id="JACXVP010000007">
    <property type="protein sequence ID" value="KAG5595660.1"/>
    <property type="molecule type" value="Genomic_DNA"/>
</dbReference>
<dbReference type="AlphaFoldDB" id="A0A9J5Y8Q2"/>
<dbReference type="PANTHER" id="PTHR48449">
    <property type="entry name" value="DUF1985 DOMAIN-CONTAINING PROTEIN"/>
    <property type="match status" value="1"/>
</dbReference>
<comment type="caution">
    <text evidence="4">The sequence shown here is derived from an EMBL/GenBank/DDBJ whole genome shotgun (WGS) entry which is preliminary data.</text>
</comment>
<accession>A0A9J5Y8Q2</accession>
<proteinExistence type="predicted"/>
<protein>
    <recommendedName>
        <fullName evidence="3">DUF1985 domain-containing protein</fullName>
    </recommendedName>
</protein>